<keyword evidence="6 8" id="KW-0998">Cell outer membrane</keyword>
<dbReference type="InterPro" id="IPR003282">
    <property type="entry name" value="T3SS_SctJ"/>
</dbReference>
<dbReference type="KEGG" id="care:LT85_0492"/>
<dbReference type="AlphaFoldDB" id="A0A0A1F9Y0"/>
<dbReference type="RefSeq" id="WP_052134577.1">
    <property type="nucleotide sequence ID" value="NZ_CP009962.1"/>
</dbReference>
<evidence type="ECO:0000313" key="11">
    <source>
        <dbReference type="Proteomes" id="UP000030302"/>
    </source>
</evidence>
<keyword evidence="11" id="KW-1185">Reference proteome</keyword>
<protein>
    <recommendedName>
        <fullName evidence="8">Lipoprotein</fullName>
    </recommendedName>
</protein>
<evidence type="ECO:0000256" key="3">
    <source>
        <dbReference type="ARBA" id="ARBA00022729"/>
    </source>
</evidence>
<dbReference type="EMBL" id="CP009962">
    <property type="protein sequence ID" value="AIY39652.1"/>
    <property type="molecule type" value="Genomic_DNA"/>
</dbReference>
<dbReference type="Pfam" id="PF01514">
    <property type="entry name" value="YscJ_FliF"/>
    <property type="match status" value="1"/>
</dbReference>
<evidence type="ECO:0000313" key="10">
    <source>
        <dbReference type="EMBL" id="AIY39652.1"/>
    </source>
</evidence>
<dbReference type="Gene3D" id="3.30.300.30">
    <property type="match status" value="1"/>
</dbReference>
<evidence type="ECO:0000256" key="6">
    <source>
        <dbReference type="ARBA" id="ARBA00023237"/>
    </source>
</evidence>
<evidence type="ECO:0000256" key="8">
    <source>
        <dbReference type="RuleBase" id="RU364102"/>
    </source>
</evidence>
<dbReference type="InterPro" id="IPR006182">
    <property type="entry name" value="FliF_N_dom"/>
</dbReference>
<organism evidence="10 11">
    <name type="scientific">Collimonas arenae</name>
    <dbReference type="NCBI Taxonomy" id="279058"/>
    <lineage>
        <taxon>Bacteria</taxon>
        <taxon>Pseudomonadati</taxon>
        <taxon>Pseudomonadota</taxon>
        <taxon>Betaproteobacteria</taxon>
        <taxon>Burkholderiales</taxon>
        <taxon>Oxalobacteraceae</taxon>
        <taxon>Collimonas</taxon>
    </lineage>
</organism>
<dbReference type="PRINTS" id="PR01338">
    <property type="entry name" value="TYPE3OMKPROT"/>
</dbReference>
<gene>
    <name evidence="10" type="ORF">LT85_0492</name>
</gene>
<name>A0A0A1F9Y0_9BURK</name>
<evidence type="ECO:0000259" key="9">
    <source>
        <dbReference type="Pfam" id="PF01514"/>
    </source>
</evidence>
<feature type="transmembrane region" description="Helical" evidence="8">
    <location>
        <begin position="234"/>
        <end position="255"/>
    </location>
</feature>
<keyword evidence="4 8" id="KW-0472">Membrane</keyword>
<sequence length="280" mass="30446">MRPIHSVIAQRIHLGGARLLLSLLMLTLCACSEKVNLQSALNDADANDIVMLLNRHGIDSQKRSGKEGATITVNDSDISRATEVMQAAGLPKRSLAQLGEVFKKEGMISTPLEERVRYIHGLSQELEYTLQQFDSVITARVHVVLPERVAPGEPIQPSSAAVFIKHRLPFDEDMILPRVRNLVASSIPGLSGEEGRSKVSVVLMPSEERITKIEWVQLGPFQVAAGSAAGLRNLLTGLLVLGVAGLLLVAVLLVLRHKKVATWVAQRFPKKAGFILGHQG</sequence>
<dbReference type="InterPro" id="IPR043427">
    <property type="entry name" value="YscJ/FliF"/>
</dbReference>
<evidence type="ECO:0000256" key="2">
    <source>
        <dbReference type="ARBA" id="ARBA00009509"/>
    </source>
</evidence>
<dbReference type="HOGENOM" id="CLU_073268_0_2_4"/>
<dbReference type="STRING" id="279058.LT85_0492"/>
<evidence type="ECO:0000256" key="5">
    <source>
        <dbReference type="ARBA" id="ARBA00023139"/>
    </source>
</evidence>
<dbReference type="GO" id="GO:0009306">
    <property type="term" value="P:protein secretion"/>
    <property type="evidence" value="ECO:0007669"/>
    <property type="project" value="InterPro"/>
</dbReference>
<feature type="domain" description="Flagellar M-ring N-terminal" evidence="9">
    <location>
        <begin position="34"/>
        <end position="193"/>
    </location>
</feature>
<evidence type="ECO:0000256" key="4">
    <source>
        <dbReference type="ARBA" id="ARBA00023136"/>
    </source>
</evidence>
<comment type="subcellular location">
    <subcellularLocation>
        <location evidence="1">Cell outer membrane</location>
        <topology evidence="1">Lipid-anchor</topology>
    </subcellularLocation>
</comment>
<dbReference type="InterPro" id="IPR045851">
    <property type="entry name" value="AMP-bd_C_sf"/>
</dbReference>
<dbReference type="PROSITE" id="PS51257">
    <property type="entry name" value="PROKAR_LIPOPROTEIN"/>
    <property type="match status" value="1"/>
</dbReference>
<keyword evidence="8" id="KW-0812">Transmembrane</keyword>
<proteinExistence type="inferred from homology"/>
<accession>A0A0A1F9Y0</accession>
<dbReference type="Gene3D" id="3.30.70.1530">
    <property type="entry name" value="Hypothetical protein rpa1041"/>
    <property type="match status" value="1"/>
</dbReference>
<keyword evidence="3 8" id="KW-0732">Signal</keyword>
<dbReference type="GO" id="GO:0009279">
    <property type="term" value="C:cell outer membrane"/>
    <property type="evidence" value="ECO:0007669"/>
    <property type="project" value="UniProtKB-SubCell"/>
</dbReference>
<reference evidence="11" key="1">
    <citation type="journal article" date="2014" name="Soil Biol. Biochem.">
        <title>Structure and function of bacterial communities in ageing soils: Insights from the Mendocino ecological staircase.</title>
        <authorList>
            <person name="Uroz S."/>
            <person name="Tech J.J."/>
            <person name="Sawaya N.A."/>
            <person name="Frey-Klett P."/>
            <person name="Leveau J.H.J."/>
        </authorList>
    </citation>
    <scope>NUCLEOTIDE SEQUENCE [LARGE SCALE GENOMIC DNA]</scope>
    <source>
        <strain evidence="11">Cal35</strain>
    </source>
</reference>
<dbReference type="PANTHER" id="PTHR30046:SF2">
    <property type="entry name" value="YOP PROTEINS TRANSLOCATION LIPOPROTEIN J"/>
    <property type="match status" value="1"/>
</dbReference>
<comment type="similarity">
    <text evidence="2 8">Belongs to the YscJ lipoprotein family.</text>
</comment>
<dbReference type="NCBIfam" id="TIGR02544">
    <property type="entry name" value="III_secr_YscJ"/>
    <property type="match status" value="1"/>
</dbReference>
<dbReference type="PANTHER" id="PTHR30046">
    <property type="entry name" value="FLAGELLAR M-RING PROTEIN"/>
    <property type="match status" value="1"/>
</dbReference>
<keyword evidence="7 8" id="KW-0449">Lipoprotein</keyword>
<dbReference type="OrthoDB" id="115186at2"/>
<evidence type="ECO:0000256" key="7">
    <source>
        <dbReference type="ARBA" id="ARBA00023288"/>
    </source>
</evidence>
<evidence type="ECO:0000256" key="1">
    <source>
        <dbReference type="ARBA" id="ARBA00004459"/>
    </source>
</evidence>
<keyword evidence="8" id="KW-1133">Transmembrane helix</keyword>
<dbReference type="Proteomes" id="UP000030302">
    <property type="component" value="Chromosome"/>
</dbReference>
<keyword evidence="5 8" id="KW-0564">Palmitate</keyword>